<keyword evidence="1" id="KW-0479">Metal-binding</keyword>
<evidence type="ECO:0000313" key="6">
    <source>
        <dbReference type="EMBL" id="KAH7026509.1"/>
    </source>
</evidence>
<dbReference type="AlphaFoldDB" id="A0A9P8Y0F1"/>
<dbReference type="SMART" id="SM00066">
    <property type="entry name" value="GAL4"/>
    <property type="match status" value="1"/>
</dbReference>
<dbReference type="PANTHER" id="PTHR46910:SF5">
    <property type="entry name" value="ZN(II)2CYS6 TRANSCRIPTION FACTOR (EUROFUNG)"/>
    <property type="match status" value="1"/>
</dbReference>
<sequence length="867" mass="95374">MDDYNGHDDDVDDGEMHDASAVPEQGQARRACDLCRLRKVACDREEPCSTCIRGSAQCTYTVHQAFRPKRQRVLISAQYEKKIDRIEDRLNQVIDLLQGLTTVSAGPEPTTAQQDVLVVERPRATVQQRKSAASLKDGPKPGQSWFEQQQQQRESTSSQPSHNEPRKPTEHATTKPPVSTTPTTSSGYGARSASRGATAAADSPGEPPDPTFEGESSLSAQAGFASRFIEEAVSSTPDKAFGGEIDETLSALRQLVGAQAQSSFGTADYPNARPSSGSSSRKDRPMPSVQLVMSCLSIARHRVDVQAFWMSGFMTFEMFMQTTVEVYFAPSVTDAQYLIVNIGVYWLFMSLIALSHDEPWPGISEDELDEASVLCRENTETCLAALPYHLPNTLDYVNALSFAGGYALEMSKASLAWSLLTSAIHICQNLGFHRASVLEKDKPAVRDQKYRLFWGLYVLEKSLALRLGRASVLQDCDISLPRPDKRADGNELWDKDDPWDVCMAYCCGMANIQGRIYTQLFSPGALLEEDSVRAVRAQALADEIAQLSGSQPHDRVREVVQRHVSTEVLGENGKFNFRDSPFGAVEEAIASTNLSLEYLLKCLQIQQLCLLTLVYRAVPVPQGSPSVFTQDCIDVARQSLALHQNIVASIPATNTNLIDMYFSWTILAVPFAPFIVIFCHIIESATRNHGTYQEDLQRLENFTISLDPGVGRLSGATGRLQKLCQVLYNVARKYADLKASAAMMSQEHPSQSQQREFNSYIHALGLFGNMPMTMDPGVGAGGGGLPSVSDAGAGGLHSQSLPTMPGLSQQQQQHHHGHADSIYAMPAQMPSHQHFQQEQGAMLGEWFYGGQQMLGLLEQPTFDFDEL</sequence>
<feature type="compositionally biased region" description="Polar residues" evidence="3">
    <location>
        <begin position="797"/>
        <end position="808"/>
    </location>
</feature>
<proteinExistence type="predicted"/>
<dbReference type="GO" id="GO:0006351">
    <property type="term" value="P:DNA-templated transcription"/>
    <property type="evidence" value="ECO:0007669"/>
    <property type="project" value="InterPro"/>
</dbReference>
<keyword evidence="4" id="KW-0472">Membrane</keyword>
<organism evidence="6 7">
    <name type="scientific">Microdochium trichocladiopsis</name>
    <dbReference type="NCBI Taxonomy" id="1682393"/>
    <lineage>
        <taxon>Eukaryota</taxon>
        <taxon>Fungi</taxon>
        <taxon>Dikarya</taxon>
        <taxon>Ascomycota</taxon>
        <taxon>Pezizomycotina</taxon>
        <taxon>Sordariomycetes</taxon>
        <taxon>Xylariomycetidae</taxon>
        <taxon>Xylariales</taxon>
        <taxon>Microdochiaceae</taxon>
        <taxon>Microdochium</taxon>
    </lineage>
</organism>
<dbReference type="CDD" id="cd12148">
    <property type="entry name" value="fungal_TF_MHR"/>
    <property type="match status" value="1"/>
</dbReference>
<feature type="domain" description="Zn(2)-C6 fungal-type" evidence="5">
    <location>
        <begin position="31"/>
        <end position="60"/>
    </location>
</feature>
<feature type="compositionally biased region" description="Low complexity" evidence="3">
    <location>
        <begin position="174"/>
        <end position="201"/>
    </location>
</feature>
<dbReference type="PROSITE" id="PS00463">
    <property type="entry name" value="ZN2_CY6_FUNGAL_1"/>
    <property type="match status" value="1"/>
</dbReference>
<dbReference type="EMBL" id="JAGTJQ010000008">
    <property type="protein sequence ID" value="KAH7026509.1"/>
    <property type="molecule type" value="Genomic_DNA"/>
</dbReference>
<keyword evidence="2" id="KW-0539">Nucleus</keyword>
<dbReference type="PANTHER" id="PTHR46910">
    <property type="entry name" value="TRANSCRIPTION FACTOR PDR1"/>
    <property type="match status" value="1"/>
</dbReference>
<dbReference type="GO" id="GO:0000981">
    <property type="term" value="F:DNA-binding transcription factor activity, RNA polymerase II-specific"/>
    <property type="evidence" value="ECO:0007669"/>
    <property type="project" value="InterPro"/>
</dbReference>
<feature type="region of interest" description="Disordered" evidence="3">
    <location>
        <begin position="778"/>
        <end position="818"/>
    </location>
</feature>
<dbReference type="Proteomes" id="UP000756346">
    <property type="component" value="Unassembled WGS sequence"/>
</dbReference>
<keyword evidence="4" id="KW-1133">Transmembrane helix</keyword>
<protein>
    <recommendedName>
        <fullName evidence="5">Zn(2)-C6 fungal-type domain-containing protein</fullName>
    </recommendedName>
</protein>
<evidence type="ECO:0000313" key="7">
    <source>
        <dbReference type="Proteomes" id="UP000756346"/>
    </source>
</evidence>
<gene>
    <name evidence="6" type="ORF">B0I36DRAFT_330785</name>
</gene>
<feature type="compositionally biased region" description="Low complexity" evidence="3">
    <location>
        <begin position="143"/>
        <end position="161"/>
    </location>
</feature>
<dbReference type="CDD" id="cd00067">
    <property type="entry name" value="GAL4"/>
    <property type="match status" value="1"/>
</dbReference>
<dbReference type="GeneID" id="70184435"/>
<dbReference type="InterPro" id="IPR001138">
    <property type="entry name" value="Zn2Cys6_DnaBD"/>
</dbReference>
<dbReference type="SUPFAM" id="SSF57701">
    <property type="entry name" value="Zn2/Cys6 DNA-binding domain"/>
    <property type="match status" value="1"/>
</dbReference>
<dbReference type="Pfam" id="PF04082">
    <property type="entry name" value="Fungal_trans"/>
    <property type="match status" value="1"/>
</dbReference>
<keyword evidence="7" id="KW-1185">Reference proteome</keyword>
<dbReference type="InterPro" id="IPR036864">
    <property type="entry name" value="Zn2-C6_fun-type_DNA-bd_sf"/>
</dbReference>
<evidence type="ECO:0000256" key="4">
    <source>
        <dbReference type="SAM" id="Phobius"/>
    </source>
</evidence>
<dbReference type="GO" id="GO:0003677">
    <property type="term" value="F:DNA binding"/>
    <property type="evidence" value="ECO:0007669"/>
    <property type="project" value="InterPro"/>
</dbReference>
<reference evidence="6" key="1">
    <citation type="journal article" date="2021" name="Nat. Commun.">
        <title>Genetic determinants of endophytism in the Arabidopsis root mycobiome.</title>
        <authorList>
            <person name="Mesny F."/>
            <person name="Miyauchi S."/>
            <person name="Thiergart T."/>
            <person name="Pickel B."/>
            <person name="Atanasova L."/>
            <person name="Karlsson M."/>
            <person name="Huettel B."/>
            <person name="Barry K.W."/>
            <person name="Haridas S."/>
            <person name="Chen C."/>
            <person name="Bauer D."/>
            <person name="Andreopoulos W."/>
            <person name="Pangilinan J."/>
            <person name="LaButti K."/>
            <person name="Riley R."/>
            <person name="Lipzen A."/>
            <person name="Clum A."/>
            <person name="Drula E."/>
            <person name="Henrissat B."/>
            <person name="Kohler A."/>
            <person name="Grigoriev I.V."/>
            <person name="Martin F.M."/>
            <person name="Hacquard S."/>
        </authorList>
    </citation>
    <scope>NUCLEOTIDE SEQUENCE</scope>
    <source>
        <strain evidence="6">MPI-CAGE-CH-0230</strain>
    </source>
</reference>
<feature type="region of interest" description="Disordered" evidence="3">
    <location>
        <begin position="123"/>
        <end position="218"/>
    </location>
</feature>
<evidence type="ECO:0000256" key="2">
    <source>
        <dbReference type="ARBA" id="ARBA00023242"/>
    </source>
</evidence>
<dbReference type="SMART" id="SM00906">
    <property type="entry name" value="Fungal_trans"/>
    <property type="match status" value="1"/>
</dbReference>
<dbReference type="Gene3D" id="4.10.240.10">
    <property type="entry name" value="Zn(2)-C6 fungal-type DNA-binding domain"/>
    <property type="match status" value="1"/>
</dbReference>
<dbReference type="PROSITE" id="PS50048">
    <property type="entry name" value="ZN2_CY6_FUNGAL_2"/>
    <property type="match status" value="1"/>
</dbReference>
<feature type="region of interest" description="Disordered" evidence="3">
    <location>
        <begin position="1"/>
        <end position="24"/>
    </location>
</feature>
<evidence type="ECO:0000256" key="1">
    <source>
        <dbReference type="ARBA" id="ARBA00022723"/>
    </source>
</evidence>
<accession>A0A9P8Y0F1</accession>
<evidence type="ECO:0000256" key="3">
    <source>
        <dbReference type="SAM" id="MobiDB-lite"/>
    </source>
</evidence>
<comment type="caution">
    <text evidence="6">The sequence shown here is derived from an EMBL/GenBank/DDBJ whole genome shotgun (WGS) entry which is preliminary data.</text>
</comment>
<dbReference type="RefSeq" id="XP_046009726.1">
    <property type="nucleotide sequence ID" value="XM_046154889.1"/>
</dbReference>
<feature type="compositionally biased region" description="Basic and acidic residues" evidence="3">
    <location>
        <begin position="163"/>
        <end position="173"/>
    </location>
</feature>
<feature type="region of interest" description="Disordered" evidence="3">
    <location>
        <begin position="263"/>
        <end position="285"/>
    </location>
</feature>
<dbReference type="InterPro" id="IPR050987">
    <property type="entry name" value="AtrR-like"/>
</dbReference>
<feature type="compositionally biased region" description="Basic and acidic residues" evidence="3">
    <location>
        <begin position="1"/>
        <end position="18"/>
    </location>
</feature>
<dbReference type="OrthoDB" id="103819at2759"/>
<evidence type="ECO:0000259" key="5">
    <source>
        <dbReference type="PROSITE" id="PS50048"/>
    </source>
</evidence>
<name>A0A9P8Y0F1_9PEZI</name>
<keyword evidence="4" id="KW-0812">Transmembrane</keyword>
<feature type="transmembrane region" description="Helical" evidence="4">
    <location>
        <begin position="661"/>
        <end position="682"/>
    </location>
</feature>
<dbReference type="InterPro" id="IPR007219">
    <property type="entry name" value="XnlR_reg_dom"/>
</dbReference>
<dbReference type="GO" id="GO:0008270">
    <property type="term" value="F:zinc ion binding"/>
    <property type="evidence" value="ECO:0007669"/>
    <property type="project" value="InterPro"/>
</dbReference>
<dbReference type="Pfam" id="PF00172">
    <property type="entry name" value="Zn_clus"/>
    <property type="match status" value="1"/>
</dbReference>